<reference evidence="1" key="1">
    <citation type="submission" date="2015-07" db="EMBL/GenBank/DDBJ databases">
        <title>Transcriptome Assembly of Anthurium amnicola.</title>
        <authorList>
            <person name="Suzuki J."/>
        </authorList>
    </citation>
    <scope>NUCLEOTIDE SEQUENCE</scope>
</reference>
<evidence type="ECO:0000313" key="1">
    <source>
        <dbReference type="EMBL" id="JAT40561.1"/>
    </source>
</evidence>
<name>A0A1D1XE86_9ARAE</name>
<accession>A0A1D1XE86</accession>
<organism evidence="1">
    <name type="scientific">Anthurium amnicola</name>
    <dbReference type="NCBI Taxonomy" id="1678845"/>
    <lineage>
        <taxon>Eukaryota</taxon>
        <taxon>Viridiplantae</taxon>
        <taxon>Streptophyta</taxon>
        <taxon>Embryophyta</taxon>
        <taxon>Tracheophyta</taxon>
        <taxon>Spermatophyta</taxon>
        <taxon>Magnoliopsida</taxon>
        <taxon>Liliopsida</taxon>
        <taxon>Araceae</taxon>
        <taxon>Pothoideae</taxon>
        <taxon>Potheae</taxon>
        <taxon>Anthurium</taxon>
    </lineage>
</organism>
<protein>
    <submittedName>
        <fullName evidence="1">Putative aromatic compound monooxygenase yhjG</fullName>
    </submittedName>
</protein>
<dbReference type="AlphaFoldDB" id="A0A1D1XE86"/>
<gene>
    <name evidence="1" type="primary">yhjG_1</name>
    <name evidence="1" type="ORF">g.124315</name>
</gene>
<sequence>IAVVIGTVAPAFRWFNAVSFRSPEAGRWHWRDELRVEEYWVQKLTEWRDGPLNLRFGSWRCQKNTHTLKTLILGLLIRFQKGVVVASKVVCLLSILPVWWLSHVIVLFRKLGYRTSCVRGSGLEDPVPHPRAIELQARAIELQDFVLHLEGEEDLVKVITRNERKDIERWIEKGKKQSPTHLACLVKDHANCNLGFIGLDVFDSDQVGHPLLPATSEPERCWVLPVVTVASIASALPGVDQASLKRLLSGVREGLPYVRLIEKNLEAKGLLNQRKAADVVWSNLDLHSRWFDWDLRRLVPEPQSIKGVIERLRQIGEDRVNEFLGGKADGSDSEENTLEWPPQVLAAYCMYRVTSTIQQHCNSYPLVEERLLFDLLRGAISDLLGACLTNLPRAIYMECFCNSVEVREQSVRDAALLLGEAEEIMPLLAHEGVACLYPENKQYVDNWRKKISSSSRSMSSVEEMIGSFRSSTSSVTMCSSLASISSGLIIDEPEESVKPTQQQGTAEEMV</sequence>
<dbReference type="EMBL" id="GDJX01027375">
    <property type="protein sequence ID" value="JAT40561.1"/>
    <property type="molecule type" value="Transcribed_RNA"/>
</dbReference>
<proteinExistence type="predicted"/>
<dbReference type="PANTHER" id="PTHR35307:SF3">
    <property type="entry name" value="DUF4220 DOMAIN-CONTAINING PROTEIN"/>
    <property type="match status" value="1"/>
</dbReference>
<feature type="non-terminal residue" evidence="1">
    <location>
        <position position="1"/>
    </location>
</feature>
<dbReference type="GO" id="GO:0004497">
    <property type="term" value="F:monooxygenase activity"/>
    <property type="evidence" value="ECO:0007669"/>
    <property type="project" value="UniProtKB-KW"/>
</dbReference>
<keyword evidence="1" id="KW-0560">Oxidoreductase</keyword>
<dbReference type="PANTHER" id="PTHR35307">
    <property type="entry name" value="PROTEIN, PUTATIVE-RELATED"/>
    <property type="match status" value="1"/>
</dbReference>
<keyword evidence="1" id="KW-0503">Monooxygenase</keyword>